<evidence type="ECO:0000313" key="9">
    <source>
        <dbReference type="Proteomes" id="UP001156441"/>
    </source>
</evidence>
<evidence type="ECO:0000256" key="6">
    <source>
        <dbReference type="RuleBase" id="RU363076"/>
    </source>
</evidence>
<dbReference type="Pfam" id="PF02104">
    <property type="entry name" value="SURF1"/>
    <property type="match status" value="1"/>
</dbReference>
<evidence type="ECO:0000256" key="2">
    <source>
        <dbReference type="ARBA" id="ARBA00007165"/>
    </source>
</evidence>
<dbReference type="InterPro" id="IPR002994">
    <property type="entry name" value="Surf1/Shy1"/>
</dbReference>
<dbReference type="CDD" id="cd06662">
    <property type="entry name" value="SURF1"/>
    <property type="match status" value="1"/>
</dbReference>
<dbReference type="Proteomes" id="UP001156441">
    <property type="component" value="Unassembled WGS sequence"/>
</dbReference>
<dbReference type="InterPro" id="IPR045214">
    <property type="entry name" value="Surf1/Surf4"/>
</dbReference>
<organism evidence="8 9">
    <name type="scientific">Actinophytocola gossypii</name>
    <dbReference type="NCBI Taxonomy" id="2812003"/>
    <lineage>
        <taxon>Bacteria</taxon>
        <taxon>Bacillati</taxon>
        <taxon>Actinomycetota</taxon>
        <taxon>Actinomycetes</taxon>
        <taxon>Pseudonocardiales</taxon>
        <taxon>Pseudonocardiaceae</taxon>
    </lineage>
</organism>
<evidence type="ECO:0000256" key="3">
    <source>
        <dbReference type="ARBA" id="ARBA00022692"/>
    </source>
</evidence>
<evidence type="ECO:0000256" key="7">
    <source>
        <dbReference type="SAM" id="MobiDB-lite"/>
    </source>
</evidence>
<gene>
    <name evidence="8" type="ORF">JT362_29930</name>
</gene>
<comment type="similarity">
    <text evidence="2 6">Belongs to the SURF1 family.</text>
</comment>
<evidence type="ECO:0000313" key="8">
    <source>
        <dbReference type="EMBL" id="MCT2587352.1"/>
    </source>
</evidence>
<evidence type="ECO:0000256" key="5">
    <source>
        <dbReference type="ARBA" id="ARBA00023136"/>
    </source>
</evidence>
<comment type="caution">
    <text evidence="8">The sequence shown here is derived from an EMBL/GenBank/DDBJ whole genome shotgun (WGS) entry which is preliminary data.</text>
</comment>
<keyword evidence="4 6" id="KW-1133">Transmembrane helix</keyword>
<dbReference type="RefSeq" id="WP_260195220.1">
    <property type="nucleotide sequence ID" value="NZ_JAFFZE010000024.1"/>
</dbReference>
<evidence type="ECO:0000256" key="1">
    <source>
        <dbReference type="ARBA" id="ARBA00004370"/>
    </source>
</evidence>
<feature type="compositionally biased region" description="Basic and acidic residues" evidence="7">
    <location>
        <begin position="255"/>
        <end position="264"/>
    </location>
</feature>
<proteinExistence type="inferred from homology"/>
<sequence length="264" mass="29044">MRLRFLLRPGWLALTAAVLVFAGVCFAVLAPWQFGRHAERSADNDAITRSMSAEPVPVLEVAEPTEWRTMTATGTYLTDDELVARLRSVHGEPAFEILTPFRLADGSVVLVDRGFVRPEQGEVPSYAEPPAGEVTVTARYRLDERDAQNRNAPPGQVYAVGSREVAEETGLSIRPGYLALTEGSPGVLSALPLPELETGPFLSYALQWITFGAMALLAWLYFTWREIRPGGALATPRTNPNRPRRQSVAQQIAEEEARERATSP</sequence>
<name>A0ABT2JHJ1_9PSEU</name>
<comment type="subcellular location">
    <subcellularLocation>
        <location evidence="6">Cell membrane</location>
        <topology evidence="6">Multi-pass membrane protein</topology>
    </subcellularLocation>
    <subcellularLocation>
        <location evidence="1">Membrane</location>
    </subcellularLocation>
</comment>
<dbReference type="EMBL" id="JAFFZE010000024">
    <property type="protein sequence ID" value="MCT2587352.1"/>
    <property type="molecule type" value="Genomic_DNA"/>
</dbReference>
<accession>A0ABT2JHJ1</accession>
<evidence type="ECO:0000256" key="4">
    <source>
        <dbReference type="ARBA" id="ARBA00022989"/>
    </source>
</evidence>
<feature type="region of interest" description="Disordered" evidence="7">
    <location>
        <begin position="232"/>
        <end position="264"/>
    </location>
</feature>
<keyword evidence="9" id="KW-1185">Reference proteome</keyword>
<keyword evidence="6" id="KW-1003">Cell membrane</keyword>
<dbReference type="PROSITE" id="PS50895">
    <property type="entry name" value="SURF1"/>
    <property type="match status" value="1"/>
</dbReference>
<dbReference type="PANTHER" id="PTHR23427:SF2">
    <property type="entry name" value="SURFEIT LOCUS PROTEIN 1"/>
    <property type="match status" value="1"/>
</dbReference>
<dbReference type="PANTHER" id="PTHR23427">
    <property type="entry name" value="SURFEIT LOCUS PROTEIN"/>
    <property type="match status" value="1"/>
</dbReference>
<keyword evidence="3 6" id="KW-0812">Transmembrane</keyword>
<reference evidence="8 9" key="1">
    <citation type="submission" date="2021-02" db="EMBL/GenBank/DDBJ databases">
        <title>Actinophytocola xerophila sp. nov., isolated from soil of cotton cropping field.</title>
        <authorList>
            <person name="Huang R."/>
            <person name="Chen X."/>
            <person name="Ge X."/>
            <person name="Liu W."/>
        </authorList>
    </citation>
    <scope>NUCLEOTIDE SEQUENCE [LARGE SCALE GENOMIC DNA]</scope>
    <source>
        <strain evidence="8 9">S1-96</strain>
    </source>
</reference>
<protein>
    <recommendedName>
        <fullName evidence="6">SURF1-like protein</fullName>
    </recommendedName>
</protein>
<comment type="caution">
    <text evidence="6">Lacks conserved residue(s) required for the propagation of feature annotation.</text>
</comment>
<feature type="transmembrane region" description="Helical" evidence="6">
    <location>
        <begin position="201"/>
        <end position="222"/>
    </location>
</feature>
<keyword evidence="5 6" id="KW-0472">Membrane</keyword>